<feature type="domain" description="FAD/NAD(P)-binding" evidence="11">
    <location>
        <begin position="382"/>
        <end position="642"/>
    </location>
</feature>
<evidence type="ECO:0000256" key="1">
    <source>
        <dbReference type="ARBA" id="ARBA00001917"/>
    </source>
</evidence>
<dbReference type="Gene3D" id="3.20.20.70">
    <property type="entry name" value="Aldolase class I"/>
    <property type="match status" value="1"/>
</dbReference>
<dbReference type="InterPro" id="IPR001155">
    <property type="entry name" value="OxRdtase_FMN_N"/>
</dbReference>
<evidence type="ECO:0000313" key="12">
    <source>
        <dbReference type="EMBL" id="MBC9982795.1"/>
    </source>
</evidence>
<dbReference type="InterPro" id="IPR013785">
    <property type="entry name" value="Aldolase_TIM"/>
</dbReference>
<keyword evidence="13" id="KW-1185">Reference proteome</keyword>
<evidence type="ECO:0000259" key="11">
    <source>
        <dbReference type="Pfam" id="PF07992"/>
    </source>
</evidence>
<evidence type="ECO:0000256" key="8">
    <source>
        <dbReference type="ARBA" id="ARBA00023004"/>
    </source>
</evidence>
<dbReference type="PRINTS" id="PR00368">
    <property type="entry name" value="FADPNR"/>
</dbReference>
<evidence type="ECO:0000256" key="9">
    <source>
        <dbReference type="ARBA" id="ARBA00023014"/>
    </source>
</evidence>
<keyword evidence="5" id="KW-0288">FMN</keyword>
<keyword evidence="7" id="KW-0560">Oxidoreductase</keyword>
<comment type="caution">
    <text evidence="12">The sequence shown here is derived from an EMBL/GenBank/DDBJ whole genome shotgun (WGS) entry which is preliminary data.</text>
</comment>
<comment type="similarity">
    <text evidence="3">In the N-terminal section; belongs to the NADH:flavin oxidoreductase/NADH oxidase family.</text>
</comment>
<evidence type="ECO:0000256" key="4">
    <source>
        <dbReference type="ARBA" id="ARBA00022630"/>
    </source>
</evidence>
<keyword evidence="8" id="KW-0408">Iron</keyword>
<dbReference type="Pfam" id="PF07992">
    <property type="entry name" value="Pyr_redox_2"/>
    <property type="match status" value="1"/>
</dbReference>
<reference evidence="12 13" key="1">
    <citation type="journal article" date="2020" name="Arch. Microbiol.">
        <title>Bradyrhizobium campsiandrae sp. nov., a nitrogen-fixing bacterial strain isolated from a native leguminous tree from the Amazon adapted to flooded conditions.</title>
        <authorList>
            <person name="Cabral Michel D."/>
            <person name="Martins da Costa E."/>
            <person name="Azarias Guimaraes A."/>
            <person name="Soares de Carvalho T."/>
            <person name="Santos de Castro Caputo P."/>
            <person name="Willems A."/>
            <person name="de Souza Moreira F.M."/>
        </authorList>
    </citation>
    <scope>NUCLEOTIDE SEQUENCE [LARGE SCALE GENOMIC DNA]</scope>
    <source>
        <strain evidence="13">INPA 384B</strain>
    </source>
</reference>
<feature type="domain" description="NADH:flavin oxidoreductase/NADH oxidase N-terminal" evidence="10">
    <location>
        <begin position="14"/>
        <end position="336"/>
    </location>
</feature>
<dbReference type="Pfam" id="PF00724">
    <property type="entry name" value="Oxidored_FMN"/>
    <property type="match status" value="1"/>
</dbReference>
<dbReference type="PANTHER" id="PTHR42917">
    <property type="entry name" value="2,4-DIENOYL-COA REDUCTASE"/>
    <property type="match status" value="1"/>
</dbReference>
<dbReference type="Gene3D" id="3.50.50.60">
    <property type="entry name" value="FAD/NAD(P)-binding domain"/>
    <property type="match status" value="1"/>
</dbReference>
<evidence type="ECO:0000256" key="5">
    <source>
        <dbReference type="ARBA" id="ARBA00022643"/>
    </source>
</evidence>
<dbReference type="Proteomes" id="UP000639516">
    <property type="component" value="Unassembled WGS sequence"/>
</dbReference>
<dbReference type="PANTHER" id="PTHR42917:SF2">
    <property type="entry name" value="2,4-DIENOYL-COA REDUCTASE [(2E)-ENOYL-COA-PRODUCING]"/>
    <property type="match status" value="1"/>
</dbReference>
<evidence type="ECO:0000259" key="10">
    <source>
        <dbReference type="Pfam" id="PF00724"/>
    </source>
</evidence>
<dbReference type="SUPFAM" id="SSF51971">
    <property type="entry name" value="Nucleotide-binding domain"/>
    <property type="match status" value="1"/>
</dbReference>
<evidence type="ECO:0000256" key="7">
    <source>
        <dbReference type="ARBA" id="ARBA00023002"/>
    </source>
</evidence>
<evidence type="ECO:0000256" key="2">
    <source>
        <dbReference type="ARBA" id="ARBA00001966"/>
    </source>
</evidence>
<evidence type="ECO:0000256" key="3">
    <source>
        <dbReference type="ARBA" id="ARBA00011048"/>
    </source>
</evidence>
<dbReference type="PRINTS" id="PR00411">
    <property type="entry name" value="PNDRDTASEI"/>
</dbReference>
<evidence type="ECO:0000313" key="13">
    <source>
        <dbReference type="Proteomes" id="UP000639516"/>
    </source>
</evidence>
<proteinExistence type="inferred from homology"/>
<evidence type="ECO:0000256" key="6">
    <source>
        <dbReference type="ARBA" id="ARBA00022723"/>
    </source>
</evidence>
<dbReference type="RefSeq" id="WP_188108039.1">
    <property type="nucleotide sequence ID" value="NZ_JAANIH010000103.1"/>
</dbReference>
<dbReference type="EMBL" id="JAATTO010000055">
    <property type="protein sequence ID" value="MBC9982795.1"/>
    <property type="molecule type" value="Genomic_DNA"/>
</dbReference>
<dbReference type="SUPFAM" id="SSF51395">
    <property type="entry name" value="FMN-linked oxidoreductases"/>
    <property type="match status" value="1"/>
</dbReference>
<dbReference type="CDD" id="cd02930">
    <property type="entry name" value="DCR_FMN"/>
    <property type="match status" value="1"/>
</dbReference>
<name>A0ABR7UFV7_9BRAD</name>
<keyword evidence="6" id="KW-0479">Metal-binding</keyword>
<dbReference type="InterPro" id="IPR036188">
    <property type="entry name" value="FAD/NAD-bd_sf"/>
</dbReference>
<keyword evidence="9" id="KW-0411">Iron-sulfur</keyword>
<organism evidence="12 13">
    <name type="scientific">Bradyrhizobium campsiandrae</name>
    <dbReference type="NCBI Taxonomy" id="1729892"/>
    <lineage>
        <taxon>Bacteria</taxon>
        <taxon>Pseudomonadati</taxon>
        <taxon>Pseudomonadota</taxon>
        <taxon>Alphaproteobacteria</taxon>
        <taxon>Hyphomicrobiales</taxon>
        <taxon>Nitrobacteraceae</taxon>
        <taxon>Bradyrhizobium</taxon>
    </lineage>
</organism>
<gene>
    <name evidence="12" type="ORF">HA482_31785</name>
</gene>
<keyword evidence="4" id="KW-0285">Flavoprotein</keyword>
<accession>A0ABR7UFV7</accession>
<protein>
    <submittedName>
        <fullName evidence="12">FAD-dependent oxidoreductase</fullName>
    </submittedName>
</protein>
<comment type="cofactor">
    <cofactor evidence="2">
        <name>[4Fe-4S] cluster</name>
        <dbReference type="ChEBI" id="CHEBI:49883"/>
    </cofactor>
</comment>
<dbReference type="InterPro" id="IPR051793">
    <property type="entry name" value="NADH:flavin_oxidoreductase"/>
</dbReference>
<dbReference type="SUPFAM" id="SSF51905">
    <property type="entry name" value="FAD/NAD(P)-binding domain"/>
    <property type="match status" value="1"/>
</dbReference>
<dbReference type="InterPro" id="IPR023753">
    <property type="entry name" value="FAD/NAD-binding_dom"/>
</dbReference>
<comment type="cofactor">
    <cofactor evidence="1">
        <name>FMN</name>
        <dbReference type="ChEBI" id="CHEBI:58210"/>
    </cofactor>
</comment>
<sequence>MNTTVSSTYARVLSPLKVGRHEMRNRIIMGSMHTKLECKPDPIAAQLAFYVERARGGVALIVTGGFSPNAEGVLDDQGPRLDDPEEAQALRPICDAVHHEGALICAQLLHAGRYAKIAGCVAPSPIRAPINRHIPREMTDSDILRTISQFAEAAANAQAAGFDGVEIMGSEGYLINEFTVTHTNKREDAWGGSAENRHRFPVEVVRAVRQRCGPDLLIIYRISAADLIEGGAPADEIAALARKVEAAGADIINTGIGWHEARVPTIAYPVPRGAWRKAAARVRAAVSIPVVASNRISTADMAEDILESGDADLISMARPMLADPFFVNKIREGRVDEINTCIACNQACLDYIFSGRTVSCLVNPRAGRESELRDTPAEVRKKIAVVGGGAAGMATAAEAARLGHAVMLFEATQALGGQLTLARAVPGKSEFDDTLRYFRRQMDKHGVELHLGQRATAEDLGGFDHVVVATGVSPRIPHLPGIDHPKVATYAEILSGARVAGKTVAIMGAGGIGFDVAEFLVTPAAEANGSEAFFDTWGVDGNFSAPGALKADPQAPVGGTRKVVMLQRKTSKPGDGLGVSTGWILRNALRKYGVEMLGGVSYERIDDEGLHIVIDDRRQVIAADTIVLCTGQESNRALHAVLVERGIPAAVVGGAKEAAELDALRAIDEGIRLAQSL</sequence>
<dbReference type="Gene3D" id="3.40.50.720">
    <property type="entry name" value="NAD(P)-binding Rossmann-like Domain"/>
    <property type="match status" value="1"/>
</dbReference>